<accession>A0ABY5E3Q6</accession>
<evidence type="ECO:0000313" key="2">
    <source>
        <dbReference type="Proteomes" id="UP001060012"/>
    </source>
</evidence>
<protein>
    <recommendedName>
        <fullName evidence="3">Phytanoyl-CoA dioxygenase</fullName>
    </recommendedName>
</protein>
<organism evidence="1 2">
    <name type="scientific">Arcobacter roscoffensis</name>
    <dbReference type="NCBI Taxonomy" id="2961520"/>
    <lineage>
        <taxon>Bacteria</taxon>
        <taxon>Pseudomonadati</taxon>
        <taxon>Campylobacterota</taxon>
        <taxon>Epsilonproteobacteria</taxon>
        <taxon>Campylobacterales</taxon>
        <taxon>Arcobacteraceae</taxon>
        <taxon>Arcobacter</taxon>
    </lineage>
</organism>
<keyword evidence="2" id="KW-1185">Reference proteome</keyword>
<dbReference type="EMBL" id="CP100595">
    <property type="protein sequence ID" value="UTJ06381.1"/>
    <property type="molecule type" value="Genomic_DNA"/>
</dbReference>
<evidence type="ECO:0000313" key="1">
    <source>
        <dbReference type="EMBL" id="UTJ06381.1"/>
    </source>
</evidence>
<dbReference type="RefSeq" id="WP_254576560.1">
    <property type="nucleotide sequence ID" value="NZ_CP100595.1"/>
</dbReference>
<proteinExistence type="predicted"/>
<dbReference type="Proteomes" id="UP001060012">
    <property type="component" value="Chromosome"/>
</dbReference>
<dbReference type="Gene3D" id="2.60.120.620">
    <property type="entry name" value="q2cbj1_9rhob like domain"/>
    <property type="match status" value="1"/>
</dbReference>
<name>A0ABY5E3Q6_9BACT</name>
<dbReference type="SUPFAM" id="SSF51197">
    <property type="entry name" value="Clavaminate synthase-like"/>
    <property type="match status" value="1"/>
</dbReference>
<gene>
    <name evidence="1" type="ORF">NJU99_14180</name>
</gene>
<sequence>MQINTELNEFINEGYVVQSLENTNFLNSFKEIILETLKDITNNKDITLETFHKFIKEDKEKLEIQYLISKKIWDEKLHFNLIKENIDLYYNIFGKDLDIQAKPHLRIARPNCPQDNIGFHRDSQYGNKAFELSNFFTFVDLDENSALQVEAKSHKRGTLPYIKIESTSVKKGSMENQLGYLYAPKLIDETFKINANPIPLNFGQVLILGLGTIHGQETNSSNTTRWSIDIRVKNSFSTSNVKEGYYTNLTSSIVSKYAQEYYKACND</sequence>
<reference evidence="1" key="1">
    <citation type="submission" date="2022-07" db="EMBL/GenBank/DDBJ databases">
        <title>Arcobacter roscoffensis sp. nov., a marine bacterium isolated from coastal seawater collected from Roscoff, France.</title>
        <authorList>
            <person name="Pascual J."/>
            <person name="Lepeaux C."/>
            <person name="Methner A."/>
            <person name="Overmann J."/>
        </authorList>
    </citation>
    <scope>NUCLEOTIDE SEQUENCE</scope>
    <source>
        <strain evidence="1">ARW1-2F2</strain>
    </source>
</reference>
<evidence type="ECO:0008006" key="3">
    <source>
        <dbReference type="Google" id="ProtNLM"/>
    </source>
</evidence>